<proteinExistence type="predicted"/>
<keyword evidence="2" id="KW-1185">Reference proteome</keyword>
<evidence type="ECO:0000313" key="2">
    <source>
        <dbReference type="Proteomes" id="UP000037505"/>
    </source>
</evidence>
<organism evidence="1 2">
    <name type="scientific">Aspergillus nomiae NRRL (strain ATCC 15546 / NRRL 13137 / CBS 260.88 / M93)</name>
    <dbReference type="NCBI Taxonomy" id="1509407"/>
    <lineage>
        <taxon>Eukaryota</taxon>
        <taxon>Fungi</taxon>
        <taxon>Dikarya</taxon>
        <taxon>Ascomycota</taxon>
        <taxon>Pezizomycotina</taxon>
        <taxon>Eurotiomycetes</taxon>
        <taxon>Eurotiomycetidae</taxon>
        <taxon>Eurotiales</taxon>
        <taxon>Aspergillaceae</taxon>
        <taxon>Aspergillus</taxon>
        <taxon>Aspergillus subgen. Circumdati</taxon>
    </lineage>
</organism>
<dbReference type="GeneID" id="26811763"/>
<dbReference type="STRING" id="1509407.A0A0L1ISX3"/>
<dbReference type="Proteomes" id="UP000037505">
    <property type="component" value="Unassembled WGS sequence"/>
</dbReference>
<dbReference type="AlphaFoldDB" id="A0A0L1ISX3"/>
<dbReference type="Gene3D" id="3.30.230.90">
    <property type="match status" value="1"/>
</dbReference>
<protein>
    <submittedName>
        <fullName evidence="1">Uncharacterized protein</fullName>
    </submittedName>
</protein>
<evidence type="ECO:0000313" key="1">
    <source>
        <dbReference type="EMBL" id="KNG82592.1"/>
    </source>
</evidence>
<dbReference type="OrthoDB" id="5593278at2759"/>
<dbReference type="PANTHER" id="PTHR31051">
    <property type="entry name" value="PROTEASOME ASSEMBLY CHAPERONE 3"/>
    <property type="match status" value="1"/>
</dbReference>
<dbReference type="GO" id="GO:0043248">
    <property type="term" value="P:proteasome assembly"/>
    <property type="evidence" value="ECO:0007669"/>
    <property type="project" value="InterPro"/>
</dbReference>
<dbReference type="PANTHER" id="PTHR31051:SF1">
    <property type="entry name" value="PROTEASOME ASSEMBLY CHAPERONE 3"/>
    <property type="match status" value="1"/>
</dbReference>
<name>A0A0L1ISX3_ASPN3</name>
<dbReference type="RefSeq" id="XP_015403515.1">
    <property type="nucleotide sequence ID" value="XM_015555215.1"/>
</dbReference>
<dbReference type="InterPro" id="IPR053720">
    <property type="entry name" value="Psm_Assembly_Chaperone"/>
</dbReference>
<sequence length="155" mass="16725">MAEPFNFSELLEPLNLPFPATTKQVAGLVNGIQTDVMCMSFNDRILVTISQKGRLGHWLHVPLENKNPGTEGAHTFPDSDDSLLPISSLTATSLLGGRVSGHDTVGQLYARQIASAIVTKAPNEKRLLVVGLGLETADADRDVFFAIIDLVLQCI</sequence>
<reference evidence="1 2" key="1">
    <citation type="submission" date="2014-06" db="EMBL/GenBank/DDBJ databases">
        <title>The Genome of the Aflatoxigenic Filamentous Fungus Aspergillus nomius.</title>
        <authorList>
            <person name="Moore M.G."/>
            <person name="Shannon B.M."/>
            <person name="Brian M.M."/>
        </authorList>
    </citation>
    <scope>NUCLEOTIDE SEQUENCE [LARGE SCALE GENOMIC DNA]</scope>
    <source>
        <strain evidence="1 2">NRRL 13137</strain>
    </source>
</reference>
<accession>A0A0L1ISX3</accession>
<gene>
    <name evidence="1" type="ORF">ANOM_009959</name>
</gene>
<comment type="caution">
    <text evidence="1">The sequence shown here is derived from an EMBL/GenBank/DDBJ whole genome shotgun (WGS) entry which is preliminary data.</text>
</comment>
<dbReference type="EMBL" id="JNOM01000332">
    <property type="protein sequence ID" value="KNG82592.1"/>
    <property type="molecule type" value="Genomic_DNA"/>
</dbReference>
<dbReference type="InterPro" id="IPR018788">
    <property type="entry name" value="Proteasome_assmbl_chp_3"/>
</dbReference>
<dbReference type="Pfam" id="PF10178">
    <property type="entry name" value="PAC3"/>
    <property type="match status" value="1"/>
</dbReference>